<dbReference type="Proteomes" id="UP000656077">
    <property type="component" value="Unassembled WGS sequence"/>
</dbReference>
<dbReference type="AlphaFoldDB" id="A0A964RLF8"/>
<proteinExistence type="predicted"/>
<protein>
    <submittedName>
        <fullName evidence="1">Uncharacterized protein</fullName>
    </submittedName>
</protein>
<evidence type="ECO:0000313" key="1">
    <source>
        <dbReference type="EMBL" id="MVX63737.1"/>
    </source>
</evidence>
<organism evidence="1 2">
    <name type="scientific">Clostridium chromiireducens</name>
    <dbReference type="NCBI Taxonomy" id="225345"/>
    <lineage>
        <taxon>Bacteria</taxon>
        <taxon>Bacillati</taxon>
        <taxon>Bacillota</taxon>
        <taxon>Clostridia</taxon>
        <taxon>Eubacteriales</taxon>
        <taxon>Clostridiaceae</taxon>
        <taxon>Clostridium</taxon>
    </lineage>
</organism>
<accession>A0A964RLF8</accession>
<dbReference type="RefSeq" id="WP_160358831.1">
    <property type="nucleotide sequence ID" value="NZ_WSRQ01000010.1"/>
</dbReference>
<gene>
    <name evidence="1" type="ORF">GKZ28_08515</name>
</gene>
<reference evidence="1" key="1">
    <citation type="submission" date="2019-12" db="EMBL/GenBank/DDBJ databases">
        <title>Microbes associate with the intestines of laboratory mice.</title>
        <authorList>
            <person name="Navarre W."/>
            <person name="Wong E."/>
        </authorList>
    </citation>
    <scope>NUCLEOTIDE SEQUENCE</scope>
    <source>
        <strain evidence="1">NM79_F5</strain>
    </source>
</reference>
<name>A0A964RLF8_9CLOT</name>
<sequence length="55" mass="6267">MELFRLVINEEGNITIKFGREVKSSLSVEELENLLKEDIQTHLTPIVTKLVQAIS</sequence>
<dbReference type="EMBL" id="WSRQ01000010">
    <property type="protein sequence ID" value="MVX63737.1"/>
    <property type="molecule type" value="Genomic_DNA"/>
</dbReference>
<evidence type="ECO:0000313" key="2">
    <source>
        <dbReference type="Proteomes" id="UP000656077"/>
    </source>
</evidence>
<comment type="caution">
    <text evidence="1">The sequence shown here is derived from an EMBL/GenBank/DDBJ whole genome shotgun (WGS) entry which is preliminary data.</text>
</comment>